<dbReference type="EMBL" id="MW366843">
    <property type="protein sequence ID" value="QQO90475.1"/>
    <property type="molecule type" value="Genomic_DNA"/>
</dbReference>
<evidence type="ECO:0000313" key="2">
    <source>
        <dbReference type="Proteomes" id="UP000596123"/>
    </source>
</evidence>
<gene>
    <name evidence="1" type="ORF">pEaSNUABM5_00333</name>
</gene>
<accession>A0A7T8EPV7</accession>
<organism evidence="1 2">
    <name type="scientific">Erwinia phage pEa_SNUABM_5</name>
    <dbReference type="NCBI Taxonomy" id="2797313"/>
    <lineage>
        <taxon>Viruses</taxon>
        <taxon>Duplodnaviria</taxon>
        <taxon>Heunggongvirae</taxon>
        <taxon>Uroviricota</taxon>
        <taxon>Caudoviricetes</taxon>
        <taxon>Rivsvirus</taxon>
        <taxon>Rivsvirus SNUABM5</taxon>
    </lineage>
</organism>
<proteinExistence type="predicted"/>
<protein>
    <submittedName>
        <fullName evidence="1">Uncharacterized protein</fullName>
    </submittedName>
</protein>
<keyword evidence="2" id="KW-1185">Reference proteome</keyword>
<name>A0A7T8EPV7_9CAUD</name>
<reference evidence="1 2" key="1">
    <citation type="submission" date="2020-12" db="EMBL/GenBank/DDBJ databases">
        <title>Complete genome sequence of Erwinia phage pEa_SNUABM_5.</title>
        <authorList>
            <person name="Kim S.G."/>
            <person name="Lee S.B."/>
            <person name="Kwon J."/>
            <person name="Park S.C."/>
        </authorList>
    </citation>
    <scope>NUCLEOTIDE SEQUENCE [LARGE SCALE GENOMIC DNA]</scope>
</reference>
<dbReference type="Proteomes" id="UP000596123">
    <property type="component" value="Segment"/>
</dbReference>
<sequence>MKPSKVKISRSPMRPEEVNHKLANIANMILGTIGTQVTLMSQTMTLNMANYHWLTNVTDTEQDTPANKQLLHKTVKDVNEYCRTNKIRLGLLIIPHTSASDYASDEVCAIPWAHVCTDARLRQTVKSLFERVEADNEDGHKFVRDAKTDAEGGNVL</sequence>
<evidence type="ECO:0000313" key="1">
    <source>
        <dbReference type="EMBL" id="QQO90475.1"/>
    </source>
</evidence>